<feature type="domain" description="NADH:flavin oxidoreductase/NADH oxidase N-terminal" evidence="1">
    <location>
        <begin position="15"/>
        <end position="344"/>
    </location>
</feature>
<dbReference type="PANTHER" id="PTHR22893">
    <property type="entry name" value="NADH OXIDOREDUCTASE-RELATED"/>
    <property type="match status" value="1"/>
</dbReference>
<dbReference type="Gene3D" id="3.20.20.70">
    <property type="entry name" value="Aldolase class I"/>
    <property type="match status" value="1"/>
</dbReference>
<evidence type="ECO:0000259" key="1">
    <source>
        <dbReference type="Pfam" id="PF00724"/>
    </source>
</evidence>
<proteinExistence type="predicted"/>
<dbReference type="SUPFAM" id="SSF51395">
    <property type="entry name" value="FMN-linked oxidoreductases"/>
    <property type="match status" value="1"/>
</dbReference>
<protein>
    <submittedName>
        <fullName evidence="2">Alkene reductase</fullName>
    </submittedName>
</protein>
<dbReference type="InterPro" id="IPR013785">
    <property type="entry name" value="Aldolase_TIM"/>
</dbReference>
<dbReference type="InterPro" id="IPR045247">
    <property type="entry name" value="Oye-like"/>
</dbReference>
<dbReference type="PANTHER" id="PTHR22893:SF91">
    <property type="entry name" value="NADPH DEHYDROGENASE 2-RELATED"/>
    <property type="match status" value="1"/>
</dbReference>
<dbReference type="Pfam" id="PF00724">
    <property type="entry name" value="Oxidored_FMN"/>
    <property type="match status" value="1"/>
</dbReference>
<dbReference type="RefSeq" id="WP_237260668.1">
    <property type="nucleotide sequence ID" value="NZ_AP024202.1"/>
</dbReference>
<evidence type="ECO:0000313" key="3">
    <source>
        <dbReference type="Proteomes" id="UP001054820"/>
    </source>
</evidence>
<accession>A0ABM7MDM6</accession>
<dbReference type="EMBL" id="AP024202">
    <property type="protein sequence ID" value="BCN93498.1"/>
    <property type="molecule type" value="Genomic_DNA"/>
</dbReference>
<dbReference type="InterPro" id="IPR001155">
    <property type="entry name" value="OxRdtase_FMN_N"/>
</dbReference>
<gene>
    <name evidence="2" type="ORF">THMIRHAM_12830</name>
</gene>
<dbReference type="Proteomes" id="UP001054820">
    <property type="component" value="Chromosome"/>
</dbReference>
<sequence>MKDQMQNQAKSQYPSLFTPIKLGAIECPNRIFMAPLTRARAGEIHQPNELMAQYYAQRASAGLLIAEATMAMEGCSSFWKEPGIYSQAQIDGWKKVTDAVHEKGGRIFLQIWHGGRTCHPALNQGKTPVAPSAIAAEAEVHTPEGKLPYSVPHALTLEEIPTVIQGFKQAAINAKAAGFDGVEVHGANGYLIDQFLRDGSNHRTDSYGGSIENRARFLLEVLQTTIDVWGSDRVGLRISPLNSYNDMRDSNPIALTEWLCNKLNDYNLAYLHIMRSDFFGLQKEEVLEVCEKNYQGNLISNMGYDADEAEAAIANSNIDAIAFGVSFLANPDLPERIQAGVALNEADPDTFYTEGPEGYTDYPFMNQA</sequence>
<keyword evidence="3" id="KW-1185">Reference proteome</keyword>
<reference evidence="2" key="1">
    <citation type="journal article" date="2022" name="Arch. Microbiol.">
        <title>Thiomicrorhabdus immobilis sp. nov., a mesophilic sulfur-oxidizing bacterium isolated from sediment of a brackish lake in northern Japan.</title>
        <authorList>
            <person name="Kojima H."/>
            <person name="Mochizuki J."/>
            <person name="Kanda M."/>
            <person name="Watanabe T."/>
            <person name="Fukui M."/>
        </authorList>
    </citation>
    <scope>NUCLEOTIDE SEQUENCE</scope>
    <source>
        <strain evidence="2">Am19</strain>
    </source>
</reference>
<evidence type="ECO:0000313" key="2">
    <source>
        <dbReference type="EMBL" id="BCN93498.1"/>
    </source>
</evidence>
<organism evidence="2 3">
    <name type="scientific">Thiomicrorhabdus immobilis</name>
    <dbReference type="NCBI Taxonomy" id="2791037"/>
    <lineage>
        <taxon>Bacteria</taxon>
        <taxon>Pseudomonadati</taxon>
        <taxon>Pseudomonadota</taxon>
        <taxon>Gammaproteobacteria</taxon>
        <taxon>Thiotrichales</taxon>
        <taxon>Piscirickettsiaceae</taxon>
        <taxon>Thiomicrorhabdus</taxon>
    </lineage>
</organism>
<dbReference type="CDD" id="cd02933">
    <property type="entry name" value="OYE_like_FMN"/>
    <property type="match status" value="1"/>
</dbReference>
<name>A0ABM7MDM6_9GAMM</name>